<dbReference type="Pfam" id="PF00494">
    <property type="entry name" value="SQS_PSY"/>
    <property type="match status" value="1"/>
</dbReference>
<evidence type="ECO:0000313" key="2">
    <source>
        <dbReference type="Proteomes" id="UP000635071"/>
    </source>
</evidence>
<name>A0A916ZPJ9_9SPHN</name>
<proteinExistence type="predicted"/>
<protein>
    <recommendedName>
        <fullName evidence="3">Phytoene synthase</fullName>
    </recommendedName>
</protein>
<keyword evidence="2" id="KW-1185">Reference proteome</keyword>
<reference evidence="1" key="1">
    <citation type="journal article" date="2014" name="Int. J. Syst. Evol. Microbiol.">
        <title>Complete genome sequence of Corynebacterium casei LMG S-19264T (=DSM 44701T), isolated from a smear-ripened cheese.</title>
        <authorList>
            <consortium name="US DOE Joint Genome Institute (JGI-PGF)"/>
            <person name="Walter F."/>
            <person name="Albersmeier A."/>
            <person name="Kalinowski J."/>
            <person name="Ruckert C."/>
        </authorList>
    </citation>
    <scope>NUCLEOTIDE SEQUENCE</scope>
    <source>
        <strain evidence="1">CGMCC 1.15519</strain>
    </source>
</reference>
<evidence type="ECO:0000313" key="1">
    <source>
        <dbReference type="EMBL" id="GGE07929.1"/>
    </source>
</evidence>
<sequence length="177" mass="18544">MRPALMALHGLDLELGQVVAGTTEPMIGEIRLAWWREALEGLDQGKVPAQPLLQLLAGEVLPRGVTGAELAGLEDRWIGLIGAEDVPAEHVGGGGLLFALAARLLGGEAALGELLGTAWALGEASDFGRVPTALRPLLALVRLSARDAAQARAGQPREPRGSAGRQLRMLRAIAFGR</sequence>
<dbReference type="InterPro" id="IPR008949">
    <property type="entry name" value="Isoprenoid_synthase_dom_sf"/>
</dbReference>
<dbReference type="AlphaFoldDB" id="A0A916ZPJ9"/>
<organism evidence="1 2">
    <name type="scientific">Sandarakinorhabdus glacialis</name>
    <dbReference type="NCBI Taxonomy" id="1614636"/>
    <lineage>
        <taxon>Bacteria</taxon>
        <taxon>Pseudomonadati</taxon>
        <taxon>Pseudomonadota</taxon>
        <taxon>Alphaproteobacteria</taxon>
        <taxon>Sphingomonadales</taxon>
        <taxon>Sphingosinicellaceae</taxon>
        <taxon>Sandarakinorhabdus</taxon>
    </lineage>
</organism>
<evidence type="ECO:0008006" key="3">
    <source>
        <dbReference type="Google" id="ProtNLM"/>
    </source>
</evidence>
<dbReference type="SUPFAM" id="SSF48576">
    <property type="entry name" value="Terpenoid synthases"/>
    <property type="match status" value="1"/>
</dbReference>
<gene>
    <name evidence="1" type="ORF">GCM10011529_12930</name>
</gene>
<dbReference type="EMBL" id="BMJM01000003">
    <property type="protein sequence ID" value="GGE07929.1"/>
    <property type="molecule type" value="Genomic_DNA"/>
</dbReference>
<comment type="caution">
    <text evidence="1">The sequence shown here is derived from an EMBL/GenBank/DDBJ whole genome shotgun (WGS) entry which is preliminary data.</text>
</comment>
<dbReference type="Proteomes" id="UP000635071">
    <property type="component" value="Unassembled WGS sequence"/>
</dbReference>
<reference evidence="1" key="2">
    <citation type="submission" date="2020-09" db="EMBL/GenBank/DDBJ databases">
        <authorList>
            <person name="Sun Q."/>
            <person name="Zhou Y."/>
        </authorList>
    </citation>
    <scope>NUCLEOTIDE SEQUENCE</scope>
    <source>
        <strain evidence="1">CGMCC 1.15519</strain>
    </source>
</reference>
<accession>A0A916ZPJ9</accession>
<dbReference type="InterPro" id="IPR002060">
    <property type="entry name" value="Squ/phyt_synthse"/>
</dbReference>